<proteinExistence type="predicted"/>
<dbReference type="EMBL" id="JBHFEH010000135">
    <property type="protein sequence ID" value="KAL2045826.1"/>
    <property type="molecule type" value="Genomic_DNA"/>
</dbReference>
<dbReference type="SUPFAM" id="SSF47336">
    <property type="entry name" value="ACP-like"/>
    <property type="match status" value="1"/>
</dbReference>
<dbReference type="InterPro" id="IPR009081">
    <property type="entry name" value="PP-bd_ACP"/>
</dbReference>
<gene>
    <name evidence="2" type="ORF">ABVK25_012031</name>
</gene>
<dbReference type="InterPro" id="IPR045851">
    <property type="entry name" value="AMP-bd_C_sf"/>
</dbReference>
<dbReference type="InterPro" id="IPR001031">
    <property type="entry name" value="Thioesterase"/>
</dbReference>
<dbReference type="Gene3D" id="3.40.50.1820">
    <property type="entry name" value="alpha/beta hydrolase"/>
    <property type="match status" value="1"/>
</dbReference>
<evidence type="ECO:0000313" key="2">
    <source>
        <dbReference type="EMBL" id="KAL2045826.1"/>
    </source>
</evidence>
<dbReference type="Pfam" id="PF00550">
    <property type="entry name" value="PP-binding"/>
    <property type="match status" value="1"/>
</dbReference>
<dbReference type="Proteomes" id="UP001590951">
    <property type="component" value="Unassembled WGS sequence"/>
</dbReference>
<dbReference type="Gene3D" id="3.40.50.12780">
    <property type="entry name" value="N-terminal domain of ligase-like"/>
    <property type="match status" value="1"/>
</dbReference>
<dbReference type="PROSITE" id="PS00455">
    <property type="entry name" value="AMP_BINDING"/>
    <property type="match status" value="1"/>
</dbReference>
<keyword evidence="3" id="KW-1185">Reference proteome</keyword>
<protein>
    <recommendedName>
        <fullName evidence="1">Carrier domain-containing protein</fullName>
    </recommendedName>
</protein>
<dbReference type="SUPFAM" id="SSF53474">
    <property type="entry name" value="alpha/beta-Hydrolases"/>
    <property type="match status" value="1"/>
</dbReference>
<reference evidence="2 3" key="1">
    <citation type="submission" date="2024-09" db="EMBL/GenBank/DDBJ databases">
        <title>Rethinking Asexuality: The Enigmatic Case of Functional Sexual Genes in Lepraria (Stereocaulaceae).</title>
        <authorList>
            <person name="Doellman M."/>
            <person name="Sun Y."/>
            <person name="Barcenas-Pena A."/>
            <person name="Lumbsch H.T."/>
            <person name="Grewe F."/>
        </authorList>
    </citation>
    <scope>NUCLEOTIDE SEQUENCE [LARGE SCALE GENOMIC DNA]</scope>
    <source>
        <strain evidence="2 3">Grewe 0041</strain>
    </source>
</reference>
<dbReference type="InterPro" id="IPR000873">
    <property type="entry name" value="AMP-dep_synth/lig_dom"/>
</dbReference>
<feature type="domain" description="Carrier" evidence="1">
    <location>
        <begin position="569"/>
        <end position="648"/>
    </location>
</feature>
<dbReference type="Gene3D" id="1.10.1200.10">
    <property type="entry name" value="ACP-like"/>
    <property type="match status" value="1"/>
</dbReference>
<evidence type="ECO:0000259" key="1">
    <source>
        <dbReference type="PROSITE" id="PS50075"/>
    </source>
</evidence>
<dbReference type="Pfam" id="PF00975">
    <property type="entry name" value="Thioesterase"/>
    <property type="match status" value="1"/>
</dbReference>
<dbReference type="Gene3D" id="3.30.300.30">
    <property type="match status" value="1"/>
</dbReference>
<accession>A0ABR4ALY7</accession>
<name>A0ABR4ALY7_9LECA</name>
<sequence length="864" mass="95668">MGSLSLPSIADRASLIDVLRNAAYSPFGLTIYDEHEETSAHISYYELFNTAQTKAKLLMDLPKARPGTVILLHFSTFIENVVWFWAVVSAGILPAVSTPLPANINRRRNHLIHLREILQQPIVLTSRDLVGDFEGVEGINLTIADDISTVCAAKNFELFDHGQSPTEPAAFMLTSGSSGNAKAVALRHEQIIASVRGKSKYFNTVDTDVFLNWIGFDHVASLIETHIHAMYLGADFVHVPAPTLLVDPIKFLTLIDRHRVTYTFAPHFFLARLSEALENPKTPQTALNLSCLRHLISGGESNVVSTGITLGKALRGHDLQCDVIRPGFGMTETCAGAIYSKTFPSYDREQENAFASLGRPIPGIQVRIMGAHGHEASPSEVGNLHVTGEQVFREYFNNSKATMSSFTEDGWFITGDRAFLDANGFLNIAGREQEMINLNGVKYFPDEIESALDDAGISGLIPSWTVVFPSLSQDTLVEEICVAYHPTFSAEQTSERVKAAKEITALVGSITNSRPKHVIPLPKTYLHKSALGKLSRPKIRAAFEKGEYEQYEDSKDPEVRNFKAKQRSIPASATEQSLMAALQDLVGISEEDLGVNNSIFDFGVTSTALFAMKKRIEKDLAFTTRLPIGLLLTIPTIRGIATELDRLRHGSDNKYEPVVPLQSNPNSAKAPLWLIHPGSGDVLVFVKLAMYFSDRTVYGLRTKGLNTGLEDTNYFCSIGEIADTYVESIRKYQPKGPYAITGYSLGSTVAFEVAKRFEAVNDEVVFLGLFDSPPHMRELIENLEWVDVLLNVAYFLELISEQCSVNIATELRQRSVNEALDIIMERAPRDRLEALAIDKTRLHKITEVTNAFRLAGKSMIPQDR</sequence>
<evidence type="ECO:0000313" key="3">
    <source>
        <dbReference type="Proteomes" id="UP001590951"/>
    </source>
</evidence>
<dbReference type="PROSITE" id="PS50075">
    <property type="entry name" value="CARRIER"/>
    <property type="match status" value="1"/>
</dbReference>
<dbReference type="SUPFAM" id="SSF56801">
    <property type="entry name" value="Acetyl-CoA synthetase-like"/>
    <property type="match status" value="1"/>
</dbReference>
<dbReference type="Pfam" id="PF00501">
    <property type="entry name" value="AMP-binding"/>
    <property type="match status" value="1"/>
</dbReference>
<dbReference type="InterPro" id="IPR029058">
    <property type="entry name" value="AB_hydrolase_fold"/>
</dbReference>
<dbReference type="InterPro" id="IPR036736">
    <property type="entry name" value="ACP-like_sf"/>
</dbReference>
<dbReference type="PANTHER" id="PTHR24096:SF267">
    <property type="entry name" value="MALONATE--COA LIGASE ACSF3, MITOCHONDRIAL"/>
    <property type="match status" value="1"/>
</dbReference>
<comment type="caution">
    <text evidence="2">The sequence shown here is derived from an EMBL/GenBank/DDBJ whole genome shotgun (WGS) entry which is preliminary data.</text>
</comment>
<dbReference type="InterPro" id="IPR042099">
    <property type="entry name" value="ANL_N_sf"/>
</dbReference>
<dbReference type="InterPro" id="IPR020845">
    <property type="entry name" value="AMP-binding_CS"/>
</dbReference>
<organism evidence="2 3">
    <name type="scientific">Lepraria finkii</name>
    <dbReference type="NCBI Taxonomy" id="1340010"/>
    <lineage>
        <taxon>Eukaryota</taxon>
        <taxon>Fungi</taxon>
        <taxon>Dikarya</taxon>
        <taxon>Ascomycota</taxon>
        <taxon>Pezizomycotina</taxon>
        <taxon>Lecanoromycetes</taxon>
        <taxon>OSLEUM clade</taxon>
        <taxon>Lecanoromycetidae</taxon>
        <taxon>Lecanorales</taxon>
        <taxon>Lecanorineae</taxon>
        <taxon>Stereocaulaceae</taxon>
        <taxon>Lepraria</taxon>
    </lineage>
</organism>
<dbReference type="PANTHER" id="PTHR24096">
    <property type="entry name" value="LONG-CHAIN-FATTY-ACID--COA LIGASE"/>
    <property type="match status" value="1"/>
</dbReference>